<accession>A0ABT7SYY1</accession>
<keyword evidence="1" id="KW-0812">Transmembrane</keyword>
<dbReference type="EC" id="2.3.-.-" evidence="3"/>
<keyword evidence="3" id="KW-0808">Transferase</keyword>
<feature type="transmembrane region" description="Helical" evidence="1">
    <location>
        <begin position="12"/>
        <end position="29"/>
    </location>
</feature>
<feature type="transmembrane region" description="Helical" evidence="1">
    <location>
        <begin position="256"/>
        <end position="278"/>
    </location>
</feature>
<feature type="transmembrane region" description="Helical" evidence="1">
    <location>
        <begin position="285"/>
        <end position="306"/>
    </location>
</feature>
<sequence length="328" mass="37322">MSQHRMLELDALRGIAAMAVVVYHLVYRYHELYGHQGLPVYWSYFGQYGVQLFFMISGFVIYWTLDRIQTPIEFVISRFSRLYPVYWVAIAVTFAVTLLLGLPDRTVSVATAFKNLAMFHEYFAVPHVDGVYWTLTLELTFYAYMFLLLIVGQRYWATPLLMLIVIANMGLGYVSEVPRWAQLVTLDGYGQFFLFGVALQDWQKGRSKLLAGLAMLFAAALTLTASTVLVTAIYLVLMAVFWATFKGYVPFMNSRVLVWLGAISYSLYLIHQNVGYAILYRLSEFMPSVAAVTIAVGLVTLLAYGLNRVVEVPSNQQLRKALKRTLVR</sequence>
<evidence type="ECO:0000313" key="4">
    <source>
        <dbReference type="Proteomes" id="UP001234343"/>
    </source>
</evidence>
<feature type="domain" description="Acyltransferase 3" evidence="2">
    <location>
        <begin position="8"/>
        <end position="306"/>
    </location>
</feature>
<feature type="transmembrane region" description="Helical" evidence="1">
    <location>
        <begin position="85"/>
        <end position="102"/>
    </location>
</feature>
<protein>
    <submittedName>
        <fullName evidence="3">Acyltransferase</fullName>
        <ecNumber evidence="3">2.3.-.-</ecNumber>
    </submittedName>
</protein>
<dbReference type="RefSeq" id="WP_289365874.1">
    <property type="nucleotide sequence ID" value="NZ_JAUCBP010000010.1"/>
</dbReference>
<gene>
    <name evidence="3" type="ORF">QTP81_12410</name>
</gene>
<keyword evidence="4" id="KW-1185">Reference proteome</keyword>
<reference evidence="3 4" key="1">
    <citation type="submission" date="2023-06" db="EMBL/GenBank/DDBJ databases">
        <title>Alteromonas sp. ASW11-36 isolated from intertidal sand.</title>
        <authorList>
            <person name="Li Y."/>
        </authorList>
    </citation>
    <scope>NUCLEOTIDE SEQUENCE [LARGE SCALE GENOMIC DNA]</scope>
    <source>
        <strain evidence="3 4">ASW11-36</strain>
    </source>
</reference>
<dbReference type="Proteomes" id="UP001234343">
    <property type="component" value="Unassembled WGS sequence"/>
</dbReference>
<organism evidence="3 4">
    <name type="scientific">Alteromonas arenosi</name>
    <dbReference type="NCBI Taxonomy" id="3055817"/>
    <lineage>
        <taxon>Bacteria</taxon>
        <taxon>Pseudomonadati</taxon>
        <taxon>Pseudomonadota</taxon>
        <taxon>Gammaproteobacteria</taxon>
        <taxon>Alteromonadales</taxon>
        <taxon>Alteromonadaceae</taxon>
        <taxon>Alteromonas/Salinimonas group</taxon>
        <taxon>Alteromonas</taxon>
    </lineage>
</organism>
<evidence type="ECO:0000259" key="2">
    <source>
        <dbReference type="Pfam" id="PF01757"/>
    </source>
</evidence>
<dbReference type="InterPro" id="IPR002656">
    <property type="entry name" value="Acyl_transf_3_dom"/>
</dbReference>
<dbReference type="PANTHER" id="PTHR23028:SF131">
    <property type="entry name" value="BLR2367 PROTEIN"/>
    <property type="match status" value="1"/>
</dbReference>
<feature type="transmembrane region" description="Helical" evidence="1">
    <location>
        <begin position="211"/>
        <end position="244"/>
    </location>
</feature>
<dbReference type="Pfam" id="PF01757">
    <property type="entry name" value="Acyl_transf_3"/>
    <property type="match status" value="1"/>
</dbReference>
<evidence type="ECO:0000313" key="3">
    <source>
        <dbReference type="EMBL" id="MDM7861400.1"/>
    </source>
</evidence>
<proteinExistence type="predicted"/>
<keyword evidence="1" id="KW-0472">Membrane</keyword>
<name>A0ABT7SYY1_9ALTE</name>
<keyword evidence="3" id="KW-0012">Acyltransferase</keyword>
<keyword evidence="1" id="KW-1133">Transmembrane helix</keyword>
<evidence type="ECO:0000256" key="1">
    <source>
        <dbReference type="SAM" id="Phobius"/>
    </source>
</evidence>
<dbReference type="EMBL" id="JAUCBP010000010">
    <property type="protein sequence ID" value="MDM7861400.1"/>
    <property type="molecule type" value="Genomic_DNA"/>
</dbReference>
<feature type="transmembrane region" description="Helical" evidence="1">
    <location>
        <begin position="130"/>
        <end position="149"/>
    </location>
</feature>
<feature type="transmembrane region" description="Helical" evidence="1">
    <location>
        <begin position="41"/>
        <end position="65"/>
    </location>
</feature>
<dbReference type="PANTHER" id="PTHR23028">
    <property type="entry name" value="ACETYLTRANSFERASE"/>
    <property type="match status" value="1"/>
</dbReference>
<dbReference type="InterPro" id="IPR050879">
    <property type="entry name" value="Acyltransferase_3"/>
</dbReference>
<feature type="transmembrane region" description="Helical" evidence="1">
    <location>
        <begin position="156"/>
        <end position="174"/>
    </location>
</feature>
<comment type="caution">
    <text evidence="3">The sequence shown here is derived from an EMBL/GenBank/DDBJ whole genome shotgun (WGS) entry which is preliminary data.</text>
</comment>
<dbReference type="GO" id="GO:0016746">
    <property type="term" value="F:acyltransferase activity"/>
    <property type="evidence" value="ECO:0007669"/>
    <property type="project" value="UniProtKB-KW"/>
</dbReference>